<dbReference type="Proteomes" id="UP000015729">
    <property type="component" value="Unassembled WGS sequence"/>
</dbReference>
<sequence length="76" mass="8421">MKDAYQVITEIAQAFPQDKTLAFTAAAQTCIAALSDRQLMEFKERRPPVSPAQAAHHAEKNLGKNGLILPFEPKQK</sequence>
<name>S6SIL0_PSESF</name>
<feature type="region of interest" description="Disordered" evidence="1">
    <location>
        <begin position="53"/>
        <end position="76"/>
    </location>
</feature>
<comment type="caution">
    <text evidence="2">The sequence shown here is derived from an EMBL/GenBank/DDBJ whole genome shotgun (WGS) entry which is preliminary data.</text>
</comment>
<organism evidence="2 3">
    <name type="scientific">Pseudomonas syringae pv. actinidiae ICMP 18807</name>
    <dbReference type="NCBI Taxonomy" id="1194404"/>
    <lineage>
        <taxon>Bacteria</taxon>
        <taxon>Pseudomonadati</taxon>
        <taxon>Pseudomonadota</taxon>
        <taxon>Gammaproteobacteria</taxon>
        <taxon>Pseudomonadales</taxon>
        <taxon>Pseudomonadaceae</taxon>
        <taxon>Pseudomonas</taxon>
        <taxon>Pseudomonas syringae</taxon>
    </lineage>
</organism>
<proteinExistence type="predicted"/>
<evidence type="ECO:0000256" key="1">
    <source>
        <dbReference type="SAM" id="MobiDB-lite"/>
    </source>
</evidence>
<dbReference type="AlphaFoldDB" id="S6SIL0"/>
<dbReference type="PATRIC" id="fig|1194404.4.peg.7837"/>
<protein>
    <submittedName>
        <fullName evidence="2">Uncharacterized protein</fullName>
    </submittedName>
</protein>
<dbReference type="RefSeq" id="WP_017709570.1">
    <property type="nucleotide sequence ID" value="NZ_ANJL01000037.1"/>
</dbReference>
<reference evidence="2 3" key="1">
    <citation type="journal article" date="2013" name="PLoS Pathog.">
        <title>Genomic analysis of the Kiwifruit pathogen Pseudomonas syringae pv. actinidiae provides insight into the origins of an emergent plant disease.</title>
        <authorList>
            <person name="McCann H.C."/>
            <person name="Rikkerink E.H."/>
            <person name="Bertels F."/>
            <person name="Fiers M."/>
            <person name="Lu A."/>
            <person name="Rees-George J."/>
            <person name="Andersen M.T."/>
            <person name="Gleave A.P."/>
            <person name="Haubold B."/>
            <person name="Wohlers M.W."/>
            <person name="Guttman D.S."/>
            <person name="Wang P.W."/>
            <person name="Straub C."/>
            <person name="Vanneste J.L."/>
            <person name="Rainey P.B."/>
            <person name="Templeton M.D."/>
        </authorList>
    </citation>
    <scope>NUCLEOTIDE SEQUENCE [LARGE SCALE GENOMIC DNA]</scope>
    <source>
        <strain evidence="2 3">ICMP 18807</strain>
    </source>
</reference>
<gene>
    <name evidence="2" type="ORF">A244_38195</name>
</gene>
<evidence type="ECO:0000313" key="2">
    <source>
        <dbReference type="EMBL" id="EPN31087.1"/>
    </source>
</evidence>
<dbReference type="EMBL" id="AOKG01002605">
    <property type="protein sequence ID" value="EPN31087.1"/>
    <property type="molecule type" value="Genomic_DNA"/>
</dbReference>
<evidence type="ECO:0000313" key="3">
    <source>
        <dbReference type="Proteomes" id="UP000015729"/>
    </source>
</evidence>
<accession>S6SIL0</accession>